<evidence type="ECO:0000313" key="15">
    <source>
        <dbReference type="Proteomes" id="UP001162156"/>
    </source>
</evidence>
<evidence type="ECO:0000256" key="9">
    <source>
        <dbReference type="ARBA" id="ARBA00023172"/>
    </source>
</evidence>
<dbReference type="PANTHER" id="PTHR21077">
    <property type="entry name" value="EME1 PROTEIN"/>
    <property type="match status" value="1"/>
</dbReference>
<comment type="caution">
    <text evidence="14">The sequence shown here is derived from an EMBL/GenBank/DDBJ whole genome shotgun (WGS) entry which is preliminary data.</text>
</comment>
<evidence type="ECO:0000256" key="2">
    <source>
        <dbReference type="ARBA" id="ARBA00004123"/>
    </source>
</evidence>
<keyword evidence="8" id="KW-0460">Magnesium</keyword>
<evidence type="ECO:0000256" key="3">
    <source>
        <dbReference type="ARBA" id="ARBA00022722"/>
    </source>
</evidence>
<organism evidence="14 15">
    <name type="scientific">Rhamnusium bicolor</name>
    <dbReference type="NCBI Taxonomy" id="1586634"/>
    <lineage>
        <taxon>Eukaryota</taxon>
        <taxon>Metazoa</taxon>
        <taxon>Ecdysozoa</taxon>
        <taxon>Arthropoda</taxon>
        <taxon>Hexapoda</taxon>
        <taxon>Insecta</taxon>
        <taxon>Pterygota</taxon>
        <taxon>Neoptera</taxon>
        <taxon>Endopterygota</taxon>
        <taxon>Coleoptera</taxon>
        <taxon>Polyphaga</taxon>
        <taxon>Cucujiformia</taxon>
        <taxon>Chrysomeloidea</taxon>
        <taxon>Cerambycidae</taxon>
        <taxon>Lepturinae</taxon>
        <taxon>Rhagiini</taxon>
        <taxon>Rhamnusium</taxon>
    </lineage>
</organism>
<dbReference type="GO" id="GO:0008821">
    <property type="term" value="F:crossover junction DNA endonuclease activity"/>
    <property type="evidence" value="ECO:0007669"/>
    <property type="project" value="TreeGrafter"/>
</dbReference>
<evidence type="ECO:0000256" key="6">
    <source>
        <dbReference type="ARBA" id="ARBA00022763"/>
    </source>
</evidence>
<keyword evidence="11" id="KW-0539">Nucleus</keyword>
<dbReference type="GO" id="GO:0005634">
    <property type="term" value="C:nucleus"/>
    <property type="evidence" value="ECO:0007669"/>
    <property type="project" value="UniProtKB-SubCell"/>
</dbReference>
<dbReference type="GO" id="GO:0048476">
    <property type="term" value="C:Holliday junction resolvase complex"/>
    <property type="evidence" value="ECO:0007669"/>
    <property type="project" value="InterPro"/>
</dbReference>
<evidence type="ECO:0000256" key="4">
    <source>
        <dbReference type="ARBA" id="ARBA00022723"/>
    </source>
</evidence>
<keyword evidence="9" id="KW-0233">DNA recombination</keyword>
<dbReference type="GO" id="GO:0000712">
    <property type="term" value="P:resolution of meiotic recombination intermediates"/>
    <property type="evidence" value="ECO:0007669"/>
    <property type="project" value="TreeGrafter"/>
</dbReference>
<name>A0AAV8WYA8_9CUCU</name>
<evidence type="ECO:0000256" key="13">
    <source>
        <dbReference type="SAM" id="MobiDB-lite"/>
    </source>
</evidence>
<dbReference type="Gene3D" id="1.10.150.670">
    <property type="entry name" value="Crossover junction endonuclease EME1, DNA-binding domain"/>
    <property type="match status" value="1"/>
</dbReference>
<reference evidence="14" key="1">
    <citation type="journal article" date="2023" name="Insect Mol. Biol.">
        <title>Genome sequencing provides insights into the evolution of gene families encoding plant cell wall-degrading enzymes in longhorned beetles.</title>
        <authorList>
            <person name="Shin N.R."/>
            <person name="Okamura Y."/>
            <person name="Kirsch R."/>
            <person name="Pauchet Y."/>
        </authorList>
    </citation>
    <scope>NUCLEOTIDE SEQUENCE</scope>
    <source>
        <strain evidence="14">RBIC_L_NR</strain>
    </source>
</reference>
<keyword evidence="3" id="KW-0540">Nuclease</keyword>
<keyword evidence="15" id="KW-1185">Reference proteome</keyword>
<dbReference type="InterPro" id="IPR043086">
    <property type="entry name" value="EME1_nucdom_sub1"/>
</dbReference>
<evidence type="ECO:0000256" key="11">
    <source>
        <dbReference type="ARBA" id="ARBA00023242"/>
    </source>
</evidence>
<comment type="cofactor">
    <cofactor evidence="1">
        <name>Mg(2+)</name>
        <dbReference type="ChEBI" id="CHEBI:18420"/>
    </cofactor>
</comment>
<dbReference type="EMBL" id="JANEYF010004346">
    <property type="protein sequence ID" value="KAJ8931426.1"/>
    <property type="molecule type" value="Genomic_DNA"/>
</dbReference>
<proteinExistence type="predicted"/>
<dbReference type="InterPro" id="IPR033310">
    <property type="entry name" value="Mms4/EME1/EME2"/>
</dbReference>
<evidence type="ECO:0000256" key="12">
    <source>
        <dbReference type="ARBA" id="ARBA00023254"/>
    </source>
</evidence>
<comment type="subcellular location">
    <subcellularLocation>
        <location evidence="2">Nucleus</location>
    </subcellularLocation>
</comment>
<protein>
    <recommendedName>
        <fullName evidence="16">Crossover junction endonuclease EME1</fullName>
    </recommendedName>
</protein>
<sequence length="530" mass="61344">MDCSTDSSDTIILVSDNDMNEPSDSEIENILKKYSSTSSSVDFKESISLQNDVGEFSKELNKFLPHTKIGNSDKNCITLFKEQRKNYSHDKHKYNLEDNFDDNANNGTFSDEDLIDFHVTKRLKKGEGETCKNESMSQKKNCRYQNKYCLEHSSNDSNIKITENNFVDAEQLDMESDDIFRELYNKYSPSVSKSDVQETNHVVLSDDSGADEPNHGDFSQYVKKLSHSVTSELEQGRKPDTNNYDINKSSEEEPSQEFDELSPKSAAKLRKQRELDKKKKHRAREKERKQEEVERKKAMRNEEREKKKEAMEKQKVMKDALKTVEKSIKPDECIKHMVVVVPPEIFQKDYGDVLKQTLSNNGTSFKSTYQVLPNLVTWCRKIQTIENMLLKNTEVNENYFLLIMDKSEFFGAYSLKKEEKYKLQSEFFNDSNKDTIRVDKNGNGLGRLWHQMLTMFPLARLETAEAITAAYPTPISLFNAYDSCETKKEELLQDLPIRRALGPCISVRRIGPELSKKCYNFFCSTDNVFI</sequence>
<dbReference type="Proteomes" id="UP001162156">
    <property type="component" value="Unassembled WGS sequence"/>
</dbReference>
<evidence type="ECO:0000256" key="8">
    <source>
        <dbReference type="ARBA" id="ARBA00022842"/>
    </source>
</evidence>
<evidence type="ECO:0000256" key="5">
    <source>
        <dbReference type="ARBA" id="ARBA00022759"/>
    </source>
</evidence>
<evidence type="ECO:0000256" key="7">
    <source>
        <dbReference type="ARBA" id="ARBA00022801"/>
    </source>
</evidence>
<evidence type="ECO:0008006" key="16">
    <source>
        <dbReference type="Google" id="ProtNLM"/>
    </source>
</evidence>
<feature type="region of interest" description="Disordered" evidence="13">
    <location>
        <begin position="226"/>
        <end position="315"/>
    </location>
</feature>
<evidence type="ECO:0000313" key="14">
    <source>
        <dbReference type="EMBL" id="KAJ8931426.1"/>
    </source>
</evidence>
<dbReference type="InterPro" id="IPR042530">
    <property type="entry name" value="EME1/EME2_C"/>
</dbReference>
<evidence type="ECO:0000256" key="10">
    <source>
        <dbReference type="ARBA" id="ARBA00023204"/>
    </source>
</evidence>
<dbReference type="GO" id="GO:0031573">
    <property type="term" value="P:mitotic intra-S DNA damage checkpoint signaling"/>
    <property type="evidence" value="ECO:0007669"/>
    <property type="project" value="TreeGrafter"/>
</dbReference>
<keyword evidence="7" id="KW-0378">Hydrolase</keyword>
<feature type="compositionally biased region" description="Basic and acidic residues" evidence="13">
    <location>
        <begin position="284"/>
        <end position="315"/>
    </location>
</feature>
<gene>
    <name evidence="14" type="ORF">NQ314_015665</name>
</gene>
<keyword evidence="4" id="KW-0479">Metal-binding</keyword>
<dbReference type="GO" id="GO:0046872">
    <property type="term" value="F:metal ion binding"/>
    <property type="evidence" value="ECO:0007669"/>
    <property type="project" value="UniProtKB-KW"/>
</dbReference>
<keyword evidence="5" id="KW-0255">Endonuclease</keyword>
<dbReference type="GO" id="GO:0031297">
    <property type="term" value="P:replication fork processing"/>
    <property type="evidence" value="ECO:0007669"/>
    <property type="project" value="TreeGrafter"/>
</dbReference>
<keyword evidence="6" id="KW-0227">DNA damage</keyword>
<dbReference type="Pfam" id="PF21292">
    <property type="entry name" value="EME1-MUS81_C"/>
    <property type="match status" value="1"/>
</dbReference>
<dbReference type="AlphaFoldDB" id="A0AAV8WYA8"/>
<dbReference type="PANTHER" id="PTHR21077:SF5">
    <property type="entry name" value="CROSSOVER JUNCTION ENDONUCLEASE MMS4"/>
    <property type="match status" value="1"/>
</dbReference>
<evidence type="ECO:0000256" key="1">
    <source>
        <dbReference type="ARBA" id="ARBA00001946"/>
    </source>
</evidence>
<dbReference type="GO" id="GO:0006302">
    <property type="term" value="P:double-strand break repair"/>
    <property type="evidence" value="ECO:0007669"/>
    <property type="project" value="TreeGrafter"/>
</dbReference>
<keyword evidence="12" id="KW-0469">Meiosis</keyword>
<dbReference type="Gene3D" id="3.40.1620.30">
    <property type="entry name" value="ERCC4, Mus81-Eme1 complex, nuclease domain, subdomain 1"/>
    <property type="match status" value="1"/>
</dbReference>
<keyword evidence="10" id="KW-0234">DNA repair</keyword>
<accession>A0AAV8WYA8</accession>